<feature type="compositionally biased region" description="Polar residues" evidence="1">
    <location>
        <begin position="52"/>
        <end position="61"/>
    </location>
</feature>
<evidence type="ECO:0000256" key="1">
    <source>
        <dbReference type="SAM" id="MobiDB-lite"/>
    </source>
</evidence>
<dbReference type="GeneID" id="20193564"/>
<proteinExistence type="predicted"/>
<evidence type="ECO:0000313" key="2">
    <source>
        <dbReference type="EMBL" id="ETM97411.1"/>
    </source>
</evidence>
<sequence length="69" mass="7730">MRARRKVREVAMSCWDIWHKEWANGSLIPVDNGKSIRVRHKPQAAIPGSPLSPGTPNTPASNKRRRTSA</sequence>
<gene>
    <name evidence="2" type="ORF">PPTG_24965</name>
</gene>
<name>W2P9B3_PHYN3</name>
<feature type="region of interest" description="Disordered" evidence="1">
    <location>
        <begin position="41"/>
        <end position="69"/>
    </location>
</feature>
<dbReference type="VEuPathDB" id="FungiDB:PPTG_24965"/>
<protein>
    <submittedName>
        <fullName evidence="2">Uncharacterized protein</fullName>
    </submittedName>
</protein>
<accession>W2P9B3</accession>
<organism evidence="2 3">
    <name type="scientific">Phytophthora nicotianae (strain INRA-310)</name>
    <name type="common">Phytophthora parasitica</name>
    <dbReference type="NCBI Taxonomy" id="761204"/>
    <lineage>
        <taxon>Eukaryota</taxon>
        <taxon>Sar</taxon>
        <taxon>Stramenopiles</taxon>
        <taxon>Oomycota</taxon>
        <taxon>Peronosporomycetes</taxon>
        <taxon>Peronosporales</taxon>
        <taxon>Peronosporaceae</taxon>
        <taxon>Phytophthora</taxon>
    </lineage>
</organism>
<dbReference type="AlphaFoldDB" id="W2P9B3"/>
<evidence type="ECO:0000313" key="3">
    <source>
        <dbReference type="Proteomes" id="UP000018817"/>
    </source>
</evidence>
<dbReference type="OrthoDB" id="10361345at2759"/>
<dbReference type="RefSeq" id="XP_008917293.1">
    <property type="nucleotide sequence ID" value="XM_008919045.1"/>
</dbReference>
<dbReference type="EMBL" id="KI670014">
    <property type="protein sequence ID" value="ETM97411.1"/>
    <property type="molecule type" value="Genomic_DNA"/>
</dbReference>
<reference evidence="2 3" key="2">
    <citation type="submission" date="2013-11" db="EMBL/GenBank/DDBJ databases">
        <title>The Genome Sequence of Phytophthora parasitica INRA-310.</title>
        <authorList>
            <consortium name="The Broad Institute Genomics Platform"/>
            <person name="Russ C."/>
            <person name="Tyler B."/>
            <person name="Panabieres F."/>
            <person name="Shan W."/>
            <person name="Tripathy S."/>
            <person name="Grunwald N."/>
            <person name="Machado M."/>
            <person name="Johnson C.S."/>
            <person name="Arredondo F."/>
            <person name="Hong C."/>
            <person name="Coffey M."/>
            <person name="Young S.K."/>
            <person name="Zeng Q."/>
            <person name="Gargeya S."/>
            <person name="Fitzgerald M."/>
            <person name="Abouelleil A."/>
            <person name="Alvarado L."/>
            <person name="Chapman S.B."/>
            <person name="Gainer-Dewar J."/>
            <person name="Goldberg J."/>
            <person name="Griggs A."/>
            <person name="Gujja S."/>
            <person name="Hansen M."/>
            <person name="Howarth C."/>
            <person name="Imamovic A."/>
            <person name="Ireland A."/>
            <person name="Larimer J."/>
            <person name="McCowan C."/>
            <person name="Murphy C."/>
            <person name="Pearson M."/>
            <person name="Poon T.W."/>
            <person name="Priest M."/>
            <person name="Roberts A."/>
            <person name="Saif S."/>
            <person name="Shea T."/>
            <person name="Sykes S."/>
            <person name="Wortman J."/>
            <person name="Nusbaum C."/>
            <person name="Birren B."/>
        </authorList>
    </citation>
    <scope>NUCLEOTIDE SEQUENCE [LARGE SCALE GENOMIC DNA]</scope>
    <source>
        <strain evidence="2 3">INRA-310</strain>
    </source>
</reference>
<dbReference type="Proteomes" id="UP000018817">
    <property type="component" value="Unassembled WGS sequence"/>
</dbReference>
<reference evidence="3" key="1">
    <citation type="submission" date="2011-12" db="EMBL/GenBank/DDBJ databases">
        <authorList>
            <consortium name="The Broad Institute Genome Sequencing Platform"/>
            <person name="Russ C."/>
            <person name="Tyler B."/>
            <person name="Panabieres F."/>
            <person name="Shan W."/>
            <person name="Tripathy S."/>
            <person name="Grunwald N."/>
            <person name="Machado M."/>
            <person name="Young S.K."/>
            <person name="Zeng Q."/>
            <person name="Gargeya S."/>
            <person name="Fitzgerald M."/>
            <person name="Haas B."/>
            <person name="Abouelleil A."/>
            <person name="Alvarado L."/>
            <person name="Arachchi H.M."/>
            <person name="Berlin A."/>
            <person name="Chapman S.B."/>
            <person name="Gearin G."/>
            <person name="Goldberg J."/>
            <person name="Griggs A."/>
            <person name="Gujja S."/>
            <person name="Hansen M."/>
            <person name="Heiman D."/>
            <person name="Howarth C."/>
            <person name="Larimer J."/>
            <person name="Lui A."/>
            <person name="MacDonald P.J.P."/>
            <person name="McCowen C."/>
            <person name="Montmayeur A."/>
            <person name="Murphy C."/>
            <person name="Neiman D."/>
            <person name="Pearson M."/>
            <person name="Priest M."/>
            <person name="Roberts A."/>
            <person name="Saif S."/>
            <person name="Shea T."/>
            <person name="Sisk P."/>
            <person name="Stolte C."/>
            <person name="Sykes S."/>
            <person name="Wortman J."/>
            <person name="Nusbaum C."/>
            <person name="Birren B."/>
        </authorList>
    </citation>
    <scope>NUCLEOTIDE SEQUENCE [LARGE SCALE GENOMIC DNA]</scope>
    <source>
        <strain evidence="3">INRA-310</strain>
    </source>
</reference>